<dbReference type="PANTHER" id="PTHR30055:SF234">
    <property type="entry name" value="HTH-TYPE TRANSCRIPTIONAL REGULATOR BETI"/>
    <property type="match status" value="1"/>
</dbReference>
<name>A0A839N400_9MICO</name>
<evidence type="ECO:0000256" key="1">
    <source>
        <dbReference type="ARBA" id="ARBA00023015"/>
    </source>
</evidence>
<organism evidence="6 7">
    <name type="scientific">Flexivirga oryzae</name>
    <dbReference type="NCBI Taxonomy" id="1794944"/>
    <lineage>
        <taxon>Bacteria</taxon>
        <taxon>Bacillati</taxon>
        <taxon>Actinomycetota</taxon>
        <taxon>Actinomycetes</taxon>
        <taxon>Micrococcales</taxon>
        <taxon>Dermacoccaceae</taxon>
        <taxon>Flexivirga</taxon>
    </lineage>
</organism>
<reference evidence="6 7" key="1">
    <citation type="submission" date="2020-08" db="EMBL/GenBank/DDBJ databases">
        <title>Sequencing the genomes of 1000 actinobacteria strains.</title>
        <authorList>
            <person name="Klenk H.-P."/>
        </authorList>
    </citation>
    <scope>NUCLEOTIDE SEQUENCE [LARGE SCALE GENOMIC DNA]</scope>
    <source>
        <strain evidence="6 7">DSM 105369</strain>
    </source>
</reference>
<dbReference type="GO" id="GO:0003700">
    <property type="term" value="F:DNA-binding transcription factor activity"/>
    <property type="evidence" value="ECO:0007669"/>
    <property type="project" value="TreeGrafter"/>
</dbReference>
<gene>
    <name evidence="6" type="ORF">FHU39_000768</name>
</gene>
<dbReference type="FunFam" id="1.10.10.60:FF:000141">
    <property type="entry name" value="TetR family transcriptional regulator"/>
    <property type="match status" value="1"/>
</dbReference>
<dbReference type="PRINTS" id="PR00455">
    <property type="entry name" value="HTHTETR"/>
</dbReference>
<dbReference type="PROSITE" id="PS50977">
    <property type="entry name" value="HTH_TETR_2"/>
    <property type="match status" value="1"/>
</dbReference>
<accession>A0A839N400</accession>
<keyword evidence="3" id="KW-0804">Transcription</keyword>
<keyword evidence="1" id="KW-0805">Transcription regulation</keyword>
<dbReference type="Pfam" id="PF00440">
    <property type="entry name" value="TetR_N"/>
    <property type="match status" value="1"/>
</dbReference>
<dbReference type="PANTHER" id="PTHR30055">
    <property type="entry name" value="HTH-TYPE TRANSCRIPTIONAL REGULATOR RUTR"/>
    <property type="match status" value="1"/>
</dbReference>
<dbReference type="InterPro" id="IPR009057">
    <property type="entry name" value="Homeodomain-like_sf"/>
</dbReference>
<feature type="DNA-binding region" description="H-T-H motif" evidence="4">
    <location>
        <begin position="40"/>
        <end position="59"/>
    </location>
</feature>
<keyword evidence="2 4" id="KW-0238">DNA-binding</keyword>
<evidence type="ECO:0000256" key="2">
    <source>
        <dbReference type="ARBA" id="ARBA00023125"/>
    </source>
</evidence>
<dbReference type="GO" id="GO:0000976">
    <property type="term" value="F:transcription cis-regulatory region binding"/>
    <property type="evidence" value="ECO:0007669"/>
    <property type="project" value="TreeGrafter"/>
</dbReference>
<feature type="domain" description="HTH tetR-type" evidence="5">
    <location>
        <begin position="17"/>
        <end position="77"/>
    </location>
</feature>
<dbReference type="RefSeq" id="WP_183319121.1">
    <property type="nucleotide sequence ID" value="NZ_JACHVQ010000001.1"/>
</dbReference>
<evidence type="ECO:0000259" key="5">
    <source>
        <dbReference type="PROSITE" id="PS50977"/>
    </source>
</evidence>
<dbReference type="InterPro" id="IPR001647">
    <property type="entry name" value="HTH_TetR"/>
</dbReference>
<protein>
    <submittedName>
        <fullName evidence="6">AcrR family transcriptional regulator</fullName>
    </submittedName>
</protein>
<dbReference type="AlphaFoldDB" id="A0A839N400"/>
<sequence length="223" mass="23786">MSSARTYSSPLRARQAADTRQAVLAAARRLFADTGYAATTVKQIADAAGVSAPTVYNGFTSKAGIAQALIDYTNQESGAQEMARDVAAARTPQDMLRASVHLVCVLHERIGDFIRVLLEAASVDAALLPAVAAGRASHAGPQQLLARRLDEAGALRPEVSRDTAAGLLTVSTSPDTIERYVADLGWDYDRIEEQLTDAMVLALCRPDMARQPCLPPLRGRPDA</sequence>
<evidence type="ECO:0000256" key="3">
    <source>
        <dbReference type="ARBA" id="ARBA00023163"/>
    </source>
</evidence>
<proteinExistence type="predicted"/>
<evidence type="ECO:0000313" key="6">
    <source>
        <dbReference type="EMBL" id="MBB2890784.1"/>
    </source>
</evidence>
<dbReference type="EMBL" id="JACHVQ010000001">
    <property type="protein sequence ID" value="MBB2890784.1"/>
    <property type="molecule type" value="Genomic_DNA"/>
</dbReference>
<evidence type="ECO:0000313" key="7">
    <source>
        <dbReference type="Proteomes" id="UP000559182"/>
    </source>
</evidence>
<comment type="caution">
    <text evidence="6">The sequence shown here is derived from an EMBL/GenBank/DDBJ whole genome shotgun (WGS) entry which is preliminary data.</text>
</comment>
<dbReference type="InterPro" id="IPR050109">
    <property type="entry name" value="HTH-type_TetR-like_transc_reg"/>
</dbReference>
<evidence type="ECO:0000256" key="4">
    <source>
        <dbReference type="PROSITE-ProRule" id="PRU00335"/>
    </source>
</evidence>
<dbReference type="GO" id="GO:0045892">
    <property type="term" value="P:negative regulation of DNA-templated transcription"/>
    <property type="evidence" value="ECO:0007669"/>
    <property type="project" value="UniProtKB-ARBA"/>
</dbReference>
<dbReference type="Proteomes" id="UP000559182">
    <property type="component" value="Unassembled WGS sequence"/>
</dbReference>
<dbReference type="SUPFAM" id="SSF46689">
    <property type="entry name" value="Homeodomain-like"/>
    <property type="match status" value="1"/>
</dbReference>
<dbReference type="Gene3D" id="1.10.357.10">
    <property type="entry name" value="Tetracycline Repressor, domain 2"/>
    <property type="match status" value="1"/>
</dbReference>
<keyword evidence="7" id="KW-1185">Reference proteome</keyword>